<dbReference type="Gene3D" id="6.10.340.10">
    <property type="match status" value="1"/>
</dbReference>
<keyword evidence="5" id="KW-0597">Phosphoprotein</keyword>
<accession>A0A1E4R620</accession>
<sequence>MSIKTRFLLSYVGVIIIAITLLLAAVFLFSFAITGDVKAIEHFYKKSYVQKPLTTVEENAFLDLKLLAKNNPQQLLDIEQLQTINAPSIEIVVRKDHQIVYATQQEHQQLLLQSLPGFEATNINSRDTIMINQAFYTYVKFDFYFPDKTEGSIFVLREVSSHAEVTRELLPILLGILFVLFMMIIGLLNYLVSRSIINPITALKEGAQRIKSGDLDFEITSRSNDEIGQLNRSFEEMRVKLKESVQIQLQYEENRKELLSNISHDLKTPMTSIIGYVEGIKDGVANTEEKMDKYLTTIYTKAKDMDVLIDELFLFSKLDLKKVPFQMDSVDLQQYMHDYVEDASFDFIARDIHLQYISAGSPLIAMADRDKLRRVLSNLLSNSEKYMDKSYKQIIISLHERVDDAIIQVTDNGTGIDPTALPHIFDRFYRAEPSRNSQTGGSGLGLAIAKQIVLEMGGDIWAKSELTKGTSIFISLKKDEEMRKDHEKNTIN</sequence>
<dbReference type="SMART" id="SM00387">
    <property type="entry name" value="HATPase_c"/>
    <property type="match status" value="1"/>
</dbReference>
<dbReference type="GO" id="GO:0000155">
    <property type="term" value="F:phosphorelay sensor kinase activity"/>
    <property type="evidence" value="ECO:0007669"/>
    <property type="project" value="InterPro"/>
</dbReference>
<keyword evidence="8" id="KW-0547">Nucleotide-binding</keyword>
<dbReference type="CDD" id="cd06225">
    <property type="entry name" value="HAMP"/>
    <property type="match status" value="1"/>
</dbReference>
<dbReference type="InterPro" id="IPR050398">
    <property type="entry name" value="HssS/ArlS-like"/>
</dbReference>
<comment type="subcellular location">
    <subcellularLocation>
        <location evidence="2">Cell membrane</location>
        <topology evidence="2">Multi-pass membrane protein</topology>
    </subcellularLocation>
</comment>
<dbReference type="InterPro" id="IPR003594">
    <property type="entry name" value="HATPase_dom"/>
</dbReference>
<dbReference type="RefSeq" id="WP_069480939.1">
    <property type="nucleotide sequence ID" value="NZ_JBGOGZ010000001.1"/>
</dbReference>
<evidence type="ECO:0000256" key="4">
    <source>
        <dbReference type="ARBA" id="ARBA00022475"/>
    </source>
</evidence>
<evidence type="ECO:0000256" key="2">
    <source>
        <dbReference type="ARBA" id="ARBA00004651"/>
    </source>
</evidence>
<dbReference type="Pfam" id="PF02518">
    <property type="entry name" value="HATPase_c"/>
    <property type="match status" value="1"/>
</dbReference>
<dbReference type="InterPro" id="IPR003660">
    <property type="entry name" value="HAMP_dom"/>
</dbReference>
<feature type="domain" description="HAMP" evidence="16">
    <location>
        <begin position="194"/>
        <end position="246"/>
    </location>
</feature>
<dbReference type="SUPFAM" id="SSF47384">
    <property type="entry name" value="Homodimeric domain of signal transducing histidine kinase"/>
    <property type="match status" value="1"/>
</dbReference>
<name>A0A1E4R620_9BACI</name>
<dbReference type="PRINTS" id="PR00344">
    <property type="entry name" value="BCTRLSENSOR"/>
</dbReference>
<dbReference type="FunFam" id="3.30.565.10:FF:000006">
    <property type="entry name" value="Sensor histidine kinase WalK"/>
    <property type="match status" value="1"/>
</dbReference>
<keyword evidence="4" id="KW-1003">Cell membrane</keyword>
<dbReference type="Proteomes" id="UP000094784">
    <property type="component" value="Unassembled WGS sequence"/>
</dbReference>
<dbReference type="InterPro" id="IPR003661">
    <property type="entry name" value="HisK_dim/P_dom"/>
</dbReference>
<keyword evidence="10" id="KW-0067">ATP-binding</keyword>
<dbReference type="GO" id="GO:0005524">
    <property type="term" value="F:ATP binding"/>
    <property type="evidence" value="ECO:0007669"/>
    <property type="project" value="UniProtKB-KW"/>
</dbReference>
<evidence type="ECO:0000256" key="14">
    <source>
        <dbReference type="SAM" id="Phobius"/>
    </source>
</evidence>
<evidence type="ECO:0000256" key="7">
    <source>
        <dbReference type="ARBA" id="ARBA00022692"/>
    </source>
</evidence>
<keyword evidence="6" id="KW-0808">Transferase</keyword>
<keyword evidence="13 14" id="KW-0472">Membrane</keyword>
<dbReference type="AlphaFoldDB" id="A0A1E4R620"/>
<dbReference type="Pfam" id="PF00672">
    <property type="entry name" value="HAMP"/>
    <property type="match status" value="1"/>
</dbReference>
<dbReference type="InterPro" id="IPR036097">
    <property type="entry name" value="HisK_dim/P_sf"/>
</dbReference>
<evidence type="ECO:0000259" key="15">
    <source>
        <dbReference type="PROSITE" id="PS50109"/>
    </source>
</evidence>
<dbReference type="CDD" id="cd00075">
    <property type="entry name" value="HATPase"/>
    <property type="match status" value="1"/>
</dbReference>
<gene>
    <name evidence="17" type="ORF">BG258_08285</name>
</gene>
<evidence type="ECO:0000313" key="17">
    <source>
        <dbReference type="EMBL" id="ODV55904.1"/>
    </source>
</evidence>
<evidence type="ECO:0000259" key="16">
    <source>
        <dbReference type="PROSITE" id="PS50885"/>
    </source>
</evidence>
<keyword evidence="12" id="KW-0902">Two-component regulatory system</keyword>
<evidence type="ECO:0000256" key="1">
    <source>
        <dbReference type="ARBA" id="ARBA00000085"/>
    </source>
</evidence>
<dbReference type="PROSITE" id="PS50885">
    <property type="entry name" value="HAMP"/>
    <property type="match status" value="1"/>
</dbReference>
<dbReference type="Gene3D" id="3.30.565.10">
    <property type="entry name" value="Histidine kinase-like ATPase, C-terminal domain"/>
    <property type="match status" value="1"/>
</dbReference>
<evidence type="ECO:0000256" key="10">
    <source>
        <dbReference type="ARBA" id="ARBA00022840"/>
    </source>
</evidence>
<dbReference type="InterPro" id="IPR036890">
    <property type="entry name" value="HATPase_C_sf"/>
</dbReference>
<proteinExistence type="predicted"/>
<dbReference type="InterPro" id="IPR004358">
    <property type="entry name" value="Sig_transdc_His_kin-like_C"/>
</dbReference>
<dbReference type="SMART" id="SM00304">
    <property type="entry name" value="HAMP"/>
    <property type="match status" value="1"/>
</dbReference>
<feature type="domain" description="Histidine kinase" evidence="15">
    <location>
        <begin position="261"/>
        <end position="480"/>
    </location>
</feature>
<evidence type="ECO:0000256" key="13">
    <source>
        <dbReference type="ARBA" id="ARBA00023136"/>
    </source>
</evidence>
<comment type="caution">
    <text evidence="17">The sequence shown here is derived from an EMBL/GenBank/DDBJ whole genome shotgun (WGS) entry which is preliminary data.</text>
</comment>
<keyword evidence="9 17" id="KW-0418">Kinase</keyword>
<reference evidence="17 18" key="1">
    <citation type="submission" date="2016-09" db="EMBL/GenBank/DDBJ databases">
        <title>Draft genome sequence of the soil isolate, Lysinibacillus fusiformis M5, a potential hypoxanthine producer.</title>
        <authorList>
            <person name="Gallegos-Monterrosa R."/>
            <person name="Maroti G."/>
            <person name="Balint B."/>
            <person name="Kovacs A.T."/>
        </authorList>
    </citation>
    <scope>NUCLEOTIDE SEQUENCE [LARGE SCALE GENOMIC DNA]</scope>
    <source>
        <strain evidence="17 18">M5</strain>
    </source>
</reference>
<evidence type="ECO:0000256" key="5">
    <source>
        <dbReference type="ARBA" id="ARBA00022553"/>
    </source>
</evidence>
<keyword evidence="7 14" id="KW-0812">Transmembrane</keyword>
<dbReference type="OrthoDB" id="335833at2"/>
<feature type="transmembrane region" description="Helical" evidence="14">
    <location>
        <begin position="7"/>
        <end position="33"/>
    </location>
</feature>
<dbReference type="Pfam" id="PF00512">
    <property type="entry name" value="HisKA"/>
    <property type="match status" value="1"/>
</dbReference>
<evidence type="ECO:0000256" key="6">
    <source>
        <dbReference type="ARBA" id="ARBA00022679"/>
    </source>
</evidence>
<protein>
    <recommendedName>
        <fullName evidence="3">histidine kinase</fullName>
        <ecNumber evidence="3">2.7.13.3</ecNumber>
    </recommendedName>
</protein>
<dbReference type="Gene3D" id="1.10.287.130">
    <property type="match status" value="1"/>
</dbReference>
<evidence type="ECO:0000256" key="11">
    <source>
        <dbReference type="ARBA" id="ARBA00022989"/>
    </source>
</evidence>
<comment type="catalytic activity">
    <reaction evidence="1">
        <text>ATP + protein L-histidine = ADP + protein N-phospho-L-histidine.</text>
        <dbReference type="EC" id="2.7.13.3"/>
    </reaction>
</comment>
<dbReference type="InterPro" id="IPR005467">
    <property type="entry name" value="His_kinase_dom"/>
</dbReference>
<keyword evidence="11 14" id="KW-1133">Transmembrane helix</keyword>
<dbReference type="PANTHER" id="PTHR45528:SF1">
    <property type="entry name" value="SENSOR HISTIDINE KINASE CPXA"/>
    <property type="match status" value="1"/>
</dbReference>
<organism evidence="17 18">
    <name type="scientific">Lysinibacillus fusiformis</name>
    <dbReference type="NCBI Taxonomy" id="28031"/>
    <lineage>
        <taxon>Bacteria</taxon>
        <taxon>Bacillati</taxon>
        <taxon>Bacillota</taxon>
        <taxon>Bacilli</taxon>
        <taxon>Bacillales</taxon>
        <taxon>Bacillaceae</taxon>
        <taxon>Lysinibacillus</taxon>
    </lineage>
</organism>
<dbReference type="SMART" id="SM00388">
    <property type="entry name" value="HisKA"/>
    <property type="match status" value="1"/>
</dbReference>
<evidence type="ECO:0000256" key="3">
    <source>
        <dbReference type="ARBA" id="ARBA00012438"/>
    </source>
</evidence>
<dbReference type="FunFam" id="1.10.287.130:FF:000001">
    <property type="entry name" value="Two-component sensor histidine kinase"/>
    <property type="match status" value="1"/>
</dbReference>
<dbReference type="EMBL" id="MECQ01000001">
    <property type="protein sequence ID" value="ODV55904.1"/>
    <property type="molecule type" value="Genomic_DNA"/>
</dbReference>
<evidence type="ECO:0000256" key="12">
    <source>
        <dbReference type="ARBA" id="ARBA00023012"/>
    </source>
</evidence>
<evidence type="ECO:0000256" key="8">
    <source>
        <dbReference type="ARBA" id="ARBA00022741"/>
    </source>
</evidence>
<dbReference type="EC" id="2.7.13.3" evidence="3"/>
<evidence type="ECO:0000313" key="18">
    <source>
        <dbReference type="Proteomes" id="UP000094784"/>
    </source>
</evidence>
<dbReference type="PANTHER" id="PTHR45528">
    <property type="entry name" value="SENSOR HISTIDINE KINASE CPXA"/>
    <property type="match status" value="1"/>
</dbReference>
<dbReference type="PROSITE" id="PS50109">
    <property type="entry name" value="HIS_KIN"/>
    <property type="match status" value="1"/>
</dbReference>
<dbReference type="GO" id="GO:0005886">
    <property type="term" value="C:plasma membrane"/>
    <property type="evidence" value="ECO:0007669"/>
    <property type="project" value="UniProtKB-SubCell"/>
</dbReference>
<dbReference type="SUPFAM" id="SSF158472">
    <property type="entry name" value="HAMP domain-like"/>
    <property type="match status" value="1"/>
</dbReference>
<dbReference type="CDD" id="cd00082">
    <property type="entry name" value="HisKA"/>
    <property type="match status" value="1"/>
</dbReference>
<evidence type="ECO:0000256" key="9">
    <source>
        <dbReference type="ARBA" id="ARBA00022777"/>
    </source>
</evidence>
<feature type="transmembrane region" description="Helical" evidence="14">
    <location>
        <begin position="169"/>
        <end position="192"/>
    </location>
</feature>
<dbReference type="SUPFAM" id="SSF55874">
    <property type="entry name" value="ATPase domain of HSP90 chaperone/DNA topoisomerase II/histidine kinase"/>
    <property type="match status" value="1"/>
</dbReference>